<dbReference type="AlphaFoldDB" id="A0AAV5B4E9"/>
<dbReference type="InterPro" id="IPR008822">
    <property type="entry name" value="Endonuclease_RusA-like"/>
</dbReference>
<dbReference type="Pfam" id="PF05866">
    <property type="entry name" value="RusA"/>
    <property type="match status" value="1"/>
</dbReference>
<dbReference type="GO" id="GO:0006281">
    <property type="term" value="P:DNA repair"/>
    <property type="evidence" value="ECO:0007669"/>
    <property type="project" value="InterPro"/>
</dbReference>
<sequence length="134" mass="14804">MSWEADVPGEVVGWQRAGRDGRSGRTFTPRRTRLAEDRVRSAWAAAHGDACLVPLGPVAVEVHIYRPLPASRPKRVLSEPDCVKPDADNVAKAVLDALGGLAYRDDAQVTWLLVHKHDRTRRDGGLLHIKVDKL</sequence>
<dbReference type="InterPro" id="IPR036614">
    <property type="entry name" value="RusA-like_sf"/>
</dbReference>
<dbReference type="SUPFAM" id="SSF103084">
    <property type="entry name" value="Holliday junction resolvase RusA"/>
    <property type="match status" value="1"/>
</dbReference>
<protein>
    <submittedName>
        <fullName evidence="1">Phage protein</fullName>
    </submittedName>
</protein>
<dbReference type="GO" id="GO:0006310">
    <property type="term" value="P:DNA recombination"/>
    <property type="evidence" value="ECO:0007669"/>
    <property type="project" value="InterPro"/>
</dbReference>
<dbReference type="EMBL" id="BQKC01000001">
    <property type="protein sequence ID" value="GJM55645.1"/>
    <property type="molecule type" value="Genomic_DNA"/>
</dbReference>
<dbReference type="GO" id="GO:0000287">
    <property type="term" value="F:magnesium ion binding"/>
    <property type="evidence" value="ECO:0007669"/>
    <property type="project" value="InterPro"/>
</dbReference>
<dbReference type="Proteomes" id="UP001055025">
    <property type="component" value="Unassembled WGS sequence"/>
</dbReference>
<evidence type="ECO:0000313" key="1">
    <source>
        <dbReference type="EMBL" id="GJM55645.1"/>
    </source>
</evidence>
<proteinExistence type="predicted"/>
<comment type="caution">
    <text evidence="1">The sequence shown here is derived from an EMBL/GenBank/DDBJ whole genome shotgun (WGS) entry which is preliminary data.</text>
</comment>
<organism evidence="1 2">
    <name type="scientific">Granulimonas faecalis</name>
    <dbReference type="NCBI Taxonomy" id="2894155"/>
    <lineage>
        <taxon>Bacteria</taxon>
        <taxon>Bacillati</taxon>
        <taxon>Actinomycetota</taxon>
        <taxon>Coriobacteriia</taxon>
        <taxon>Coriobacteriales</taxon>
        <taxon>Kribbibacteriaceae</taxon>
        <taxon>Granulimonas</taxon>
    </lineage>
</organism>
<evidence type="ECO:0000313" key="2">
    <source>
        <dbReference type="Proteomes" id="UP001055025"/>
    </source>
</evidence>
<keyword evidence="2" id="KW-1185">Reference proteome</keyword>
<dbReference type="RefSeq" id="WP_168354130.1">
    <property type="nucleotide sequence ID" value="NZ_BQKC01000001.1"/>
</dbReference>
<accession>A0AAV5B4E9</accession>
<gene>
    <name evidence="1" type="ORF">ATOP_13000</name>
</gene>
<reference evidence="1" key="1">
    <citation type="journal article" date="2022" name="Int. J. Syst. Evol. Microbiol.">
        <title>Granulimonas faecalis gen. nov., sp. nov., and Leptogranulimonas caecicola gen. nov., sp. nov., novel lactate-producing Atopobiaceae bacteria isolated from mouse intestines, and an emended description of the family Atopobiaceae.</title>
        <authorList>
            <person name="Morinaga K."/>
            <person name="Kusada H."/>
            <person name="Sakamoto S."/>
            <person name="Murakami T."/>
            <person name="Toyoda A."/>
            <person name="Mori H."/>
            <person name="Meng X.Y."/>
            <person name="Takashino M."/>
            <person name="Murotomi K."/>
            <person name="Tamaki H."/>
        </authorList>
    </citation>
    <scope>NUCLEOTIDE SEQUENCE</scope>
    <source>
        <strain evidence="1">OPF53</strain>
    </source>
</reference>
<name>A0AAV5B4E9_9ACTN</name>
<dbReference type="Gene3D" id="3.30.1330.70">
    <property type="entry name" value="Holliday junction resolvase RusA"/>
    <property type="match status" value="1"/>
</dbReference>